<dbReference type="SUPFAM" id="SSF56112">
    <property type="entry name" value="Protein kinase-like (PK-like)"/>
    <property type="match status" value="1"/>
</dbReference>
<dbReference type="InterPro" id="IPR001611">
    <property type="entry name" value="Leu-rich_rpt"/>
</dbReference>
<feature type="compositionally biased region" description="Low complexity" evidence="19">
    <location>
        <begin position="466"/>
        <end position="486"/>
    </location>
</feature>
<evidence type="ECO:0000256" key="12">
    <source>
        <dbReference type="ARBA" id="ARBA00022840"/>
    </source>
</evidence>
<keyword evidence="8 21" id="KW-0732">Signal</keyword>
<dbReference type="InterPro" id="IPR011009">
    <property type="entry name" value="Kinase-like_dom_sf"/>
</dbReference>
<evidence type="ECO:0000256" key="6">
    <source>
        <dbReference type="ARBA" id="ARBA00022679"/>
    </source>
</evidence>
<dbReference type="InterPro" id="IPR001245">
    <property type="entry name" value="Ser-Thr/Tyr_kinase_cat_dom"/>
</dbReference>
<dbReference type="Pfam" id="PF00560">
    <property type="entry name" value="LRR_1"/>
    <property type="match status" value="2"/>
</dbReference>
<feature type="signal peptide" evidence="21">
    <location>
        <begin position="1"/>
        <end position="22"/>
    </location>
</feature>
<feature type="domain" description="Protein kinase" evidence="22">
    <location>
        <begin position="625"/>
        <end position="912"/>
    </location>
</feature>
<dbReference type="GO" id="GO:0005524">
    <property type="term" value="F:ATP binding"/>
    <property type="evidence" value="ECO:0007669"/>
    <property type="project" value="UniProtKB-UniRule"/>
</dbReference>
<keyword evidence="16" id="KW-0675">Receptor</keyword>
<accession>A0A4S4DU64</accession>
<keyword evidence="6" id="KW-0808">Transferase</keyword>
<evidence type="ECO:0000256" key="4">
    <source>
        <dbReference type="ARBA" id="ARBA00022527"/>
    </source>
</evidence>
<comment type="subcellular location">
    <subcellularLocation>
        <location evidence="1">Cell membrane</location>
        <topology evidence="1">Single-pass membrane protein</topology>
    </subcellularLocation>
</comment>
<reference evidence="23 24" key="1">
    <citation type="journal article" date="2018" name="Proc. Natl. Acad. Sci. U.S.A.">
        <title>Draft genome sequence of Camellia sinensis var. sinensis provides insights into the evolution of the tea genome and tea quality.</title>
        <authorList>
            <person name="Wei C."/>
            <person name="Yang H."/>
            <person name="Wang S."/>
            <person name="Zhao J."/>
            <person name="Liu C."/>
            <person name="Gao L."/>
            <person name="Xia E."/>
            <person name="Lu Y."/>
            <person name="Tai Y."/>
            <person name="She G."/>
            <person name="Sun J."/>
            <person name="Cao H."/>
            <person name="Tong W."/>
            <person name="Gao Q."/>
            <person name="Li Y."/>
            <person name="Deng W."/>
            <person name="Jiang X."/>
            <person name="Wang W."/>
            <person name="Chen Q."/>
            <person name="Zhang S."/>
            <person name="Li H."/>
            <person name="Wu J."/>
            <person name="Wang P."/>
            <person name="Li P."/>
            <person name="Shi C."/>
            <person name="Zheng F."/>
            <person name="Jian J."/>
            <person name="Huang B."/>
            <person name="Shan D."/>
            <person name="Shi M."/>
            <person name="Fang C."/>
            <person name="Yue Y."/>
            <person name="Li F."/>
            <person name="Li D."/>
            <person name="Wei S."/>
            <person name="Han B."/>
            <person name="Jiang C."/>
            <person name="Yin Y."/>
            <person name="Xia T."/>
            <person name="Zhang Z."/>
            <person name="Bennetzen J.L."/>
            <person name="Zhao S."/>
            <person name="Wan X."/>
        </authorList>
    </citation>
    <scope>NUCLEOTIDE SEQUENCE [LARGE SCALE GENOMIC DNA]</scope>
    <source>
        <strain evidence="24">cv. Shuchazao</strain>
        <tissue evidence="23">Leaf</tissue>
    </source>
</reference>
<feature type="compositionally biased region" description="Low complexity" evidence="19">
    <location>
        <begin position="499"/>
        <end position="511"/>
    </location>
</feature>
<organism evidence="23 24">
    <name type="scientific">Camellia sinensis var. sinensis</name>
    <name type="common">China tea</name>
    <dbReference type="NCBI Taxonomy" id="542762"/>
    <lineage>
        <taxon>Eukaryota</taxon>
        <taxon>Viridiplantae</taxon>
        <taxon>Streptophyta</taxon>
        <taxon>Embryophyta</taxon>
        <taxon>Tracheophyta</taxon>
        <taxon>Spermatophyta</taxon>
        <taxon>Magnoliopsida</taxon>
        <taxon>eudicotyledons</taxon>
        <taxon>Gunneridae</taxon>
        <taxon>Pentapetalae</taxon>
        <taxon>asterids</taxon>
        <taxon>Ericales</taxon>
        <taxon>Theaceae</taxon>
        <taxon>Camellia</taxon>
    </lineage>
</organism>
<evidence type="ECO:0000256" key="11">
    <source>
        <dbReference type="ARBA" id="ARBA00022777"/>
    </source>
</evidence>
<keyword evidence="13 20" id="KW-1133">Transmembrane helix</keyword>
<evidence type="ECO:0000256" key="10">
    <source>
        <dbReference type="ARBA" id="ARBA00022741"/>
    </source>
</evidence>
<dbReference type="STRING" id="542762.A0A4S4DU64"/>
<evidence type="ECO:0000256" key="3">
    <source>
        <dbReference type="ARBA" id="ARBA00022475"/>
    </source>
</evidence>
<keyword evidence="24" id="KW-1185">Reference proteome</keyword>
<dbReference type="Pfam" id="PF07714">
    <property type="entry name" value="PK_Tyr_Ser-Thr"/>
    <property type="match status" value="1"/>
</dbReference>
<evidence type="ECO:0000313" key="23">
    <source>
        <dbReference type="EMBL" id="THG06800.1"/>
    </source>
</evidence>
<dbReference type="FunFam" id="3.80.10.10:FF:000129">
    <property type="entry name" value="Leucine-rich repeat receptor-like kinase"/>
    <property type="match status" value="1"/>
</dbReference>
<comment type="similarity">
    <text evidence="2">Belongs to the protein kinase superfamily. Ser/Thr protein kinase family.</text>
</comment>
<keyword evidence="5" id="KW-0433">Leucine-rich repeat</keyword>
<dbReference type="SMART" id="SM00369">
    <property type="entry name" value="LRR_TYP"/>
    <property type="match status" value="4"/>
</dbReference>
<dbReference type="EMBL" id="SDRB02010388">
    <property type="protein sequence ID" value="THG06800.1"/>
    <property type="molecule type" value="Genomic_DNA"/>
</dbReference>
<evidence type="ECO:0000256" key="19">
    <source>
        <dbReference type="SAM" id="MobiDB-lite"/>
    </source>
</evidence>
<evidence type="ECO:0000256" key="17">
    <source>
        <dbReference type="ARBA" id="ARBA00023180"/>
    </source>
</evidence>
<dbReference type="InterPro" id="IPR032675">
    <property type="entry name" value="LRR_dom_sf"/>
</dbReference>
<gene>
    <name evidence="23" type="ORF">TEA_001949</name>
</gene>
<dbReference type="GO" id="GO:0051707">
    <property type="term" value="P:response to other organism"/>
    <property type="evidence" value="ECO:0007669"/>
    <property type="project" value="UniProtKB-ARBA"/>
</dbReference>
<comment type="caution">
    <text evidence="23">The sequence shown here is derived from an EMBL/GenBank/DDBJ whole genome shotgun (WGS) entry which is preliminary data.</text>
</comment>
<dbReference type="InterPro" id="IPR013210">
    <property type="entry name" value="LRR_N_plant-typ"/>
</dbReference>
<evidence type="ECO:0000256" key="9">
    <source>
        <dbReference type="ARBA" id="ARBA00022737"/>
    </source>
</evidence>
<keyword evidence="9" id="KW-0677">Repeat</keyword>
<sequence length="972" mass="105843">MADNEGMLCIAIVFCLLNLAFSVTDPNDAKVLSDFKKGLENPDLLKWPNNGNDPCGPPTWLHVFCSKGRVTQIQVANLGLKGTLPQNFNQLTKLYNLGLQKNHFYGKLPTFSGLSELQYAYLDFNEFDTIPADFFHGLTSARVLALDDNPFNETNGWSIPDELEDSIQLTNFSCSRCNIVGPLPDFLGKLPSLSALRLSYNRLSGGIPKSFYDAMLQVLWLNDQDGGGLTGTIDVIGSMVSLRQAWLHGNSFTGSIPDNIGDLTSLKELNLNKNELVGLIPPSLATINLKLLNLNNNMLMGSIPKFKANVVTFSSNSFCQSTPGAPCSPQVNALLDFLRALNYPSNLASQWTGNDPCKGPWLGLSCNTKGEVTIINLQKQGLNGTLSPSLANLPSLMEIHLGGNHISGTVPTKLSELKSLRLLDISGNNFQPPLPKFPNSVKFITDGNPLLVANRTKGPPRPSPISTPSAPSPVSVPSAPSQSPNGGPSPPSQSPLPNAPSTKGSNSSSPSHIEKQVDPTNHARYNLVVIVAATISVMMILLSVLLALFLFKKKKDTKAKPSAVVVHPRDPSDPNNIVKVAVCNNTPKSLESENGSGSGSENGHMIEPGNLVISVQVLRQVTDNFAPENELGRGGFGVVYKGMIKDGTKIAVKRMEGGVISSNASGEFQAEIAVLSKVRHRHLVSLLGYCIESNERLLVYEYMPQGALSRHLFQWKSLNLEPLSWTRRLYIALDVARGMEYLHTLAHQSFIHRDLKSSNILLGDDFRAKVADFGLVKLAPDREKSVATRLAGTFGYLAPEYAVTGKITTKADVFSFGVVLMEILTGLAALDEHRSEENRYLAEWFWTIKSNREKLLVAIDPALEANEEIFDSICIIAELAGHCTARDLNHRPDMGYAVNVLAPLVEKWKPFVGEREEEYSGIVYNLPLPELLKGWQEADTKDFTGDSQNDSKGSIPAIPTGFADSFGSANCR</sequence>
<keyword evidence="10 18" id="KW-0547">Nucleotide-binding</keyword>
<evidence type="ECO:0000256" key="2">
    <source>
        <dbReference type="ARBA" id="ARBA00008684"/>
    </source>
</evidence>
<keyword evidence="4" id="KW-0723">Serine/threonine-protein kinase</keyword>
<feature type="transmembrane region" description="Helical" evidence="20">
    <location>
        <begin position="525"/>
        <end position="551"/>
    </location>
</feature>
<proteinExistence type="inferred from homology"/>
<evidence type="ECO:0000256" key="5">
    <source>
        <dbReference type="ARBA" id="ARBA00022614"/>
    </source>
</evidence>
<dbReference type="GO" id="GO:0004674">
    <property type="term" value="F:protein serine/threonine kinase activity"/>
    <property type="evidence" value="ECO:0007669"/>
    <property type="project" value="UniProtKB-KW"/>
</dbReference>
<keyword evidence="3" id="KW-1003">Cell membrane</keyword>
<dbReference type="SMART" id="SM00220">
    <property type="entry name" value="S_TKc"/>
    <property type="match status" value="1"/>
</dbReference>
<dbReference type="InterPro" id="IPR008271">
    <property type="entry name" value="Ser/Thr_kinase_AS"/>
</dbReference>
<dbReference type="FunFam" id="3.30.200.20:FF:000226">
    <property type="entry name" value="receptor protein kinase TMK1"/>
    <property type="match status" value="1"/>
</dbReference>
<dbReference type="CDD" id="cd14066">
    <property type="entry name" value="STKc_IRAK"/>
    <property type="match status" value="1"/>
</dbReference>
<keyword evidence="11" id="KW-0418">Kinase</keyword>
<evidence type="ECO:0000313" key="24">
    <source>
        <dbReference type="Proteomes" id="UP000306102"/>
    </source>
</evidence>
<dbReference type="PROSITE" id="PS50011">
    <property type="entry name" value="PROTEIN_KINASE_DOM"/>
    <property type="match status" value="1"/>
</dbReference>
<dbReference type="PROSITE" id="PS00107">
    <property type="entry name" value="PROTEIN_KINASE_ATP"/>
    <property type="match status" value="1"/>
</dbReference>
<dbReference type="FunFam" id="1.10.510.10:FF:000468">
    <property type="entry name" value="PTI1-like tyrosine-protein kinase 3"/>
    <property type="match status" value="1"/>
</dbReference>
<evidence type="ECO:0000256" key="1">
    <source>
        <dbReference type="ARBA" id="ARBA00004162"/>
    </source>
</evidence>
<feature type="binding site" evidence="18">
    <location>
        <position position="653"/>
    </location>
    <ligand>
        <name>ATP</name>
        <dbReference type="ChEBI" id="CHEBI:30616"/>
    </ligand>
</feature>
<keyword evidence="17" id="KW-0325">Glycoprotein</keyword>
<name>A0A4S4DU64_CAMSN</name>
<dbReference type="PANTHER" id="PTHR47986">
    <property type="entry name" value="OSJNBA0070M12.3 PROTEIN"/>
    <property type="match status" value="1"/>
</dbReference>
<dbReference type="InterPro" id="IPR003591">
    <property type="entry name" value="Leu-rich_rpt_typical-subtyp"/>
</dbReference>
<evidence type="ECO:0000256" key="21">
    <source>
        <dbReference type="SAM" id="SignalP"/>
    </source>
</evidence>
<protein>
    <recommendedName>
        <fullName evidence="22">Protein kinase domain-containing protein</fullName>
    </recommendedName>
</protein>
<feature type="region of interest" description="Disordered" evidence="19">
    <location>
        <begin position="451"/>
        <end position="517"/>
    </location>
</feature>
<dbReference type="GO" id="GO:0005886">
    <property type="term" value="C:plasma membrane"/>
    <property type="evidence" value="ECO:0007669"/>
    <property type="project" value="UniProtKB-SubCell"/>
</dbReference>
<evidence type="ECO:0000256" key="15">
    <source>
        <dbReference type="ARBA" id="ARBA00023157"/>
    </source>
</evidence>
<dbReference type="Gene3D" id="1.10.510.10">
    <property type="entry name" value="Transferase(Phosphotransferase) domain 1"/>
    <property type="match status" value="1"/>
</dbReference>
<dbReference type="InterPro" id="IPR052422">
    <property type="entry name" value="Auxin_Ser/Thr_Kinase"/>
</dbReference>
<feature type="compositionally biased region" description="Pro residues" evidence="19">
    <location>
        <begin position="487"/>
        <end position="498"/>
    </location>
</feature>
<dbReference type="PROSITE" id="PS00108">
    <property type="entry name" value="PROTEIN_KINASE_ST"/>
    <property type="match status" value="1"/>
</dbReference>
<dbReference type="AlphaFoldDB" id="A0A4S4DU64"/>
<dbReference type="Proteomes" id="UP000306102">
    <property type="component" value="Unassembled WGS sequence"/>
</dbReference>
<feature type="chain" id="PRO_5020746414" description="Protein kinase domain-containing protein" evidence="21">
    <location>
        <begin position="23"/>
        <end position="972"/>
    </location>
</feature>
<keyword evidence="7 20" id="KW-0812">Transmembrane</keyword>
<dbReference type="PANTHER" id="PTHR47986:SF1">
    <property type="entry name" value="OS04G0685900 PROTEIN"/>
    <property type="match status" value="1"/>
</dbReference>
<dbReference type="InterPro" id="IPR000719">
    <property type="entry name" value="Prot_kinase_dom"/>
</dbReference>
<dbReference type="InterPro" id="IPR017441">
    <property type="entry name" value="Protein_kinase_ATP_BS"/>
</dbReference>
<evidence type="ECO:0000259" key="22">
    <source>
        <dbReference type="PROSITE" id="PS50011"/>
    </source>
</evidence>
<dbReference type="SUPFAM" id="SSF52058">
    <property type="entry name" value="L domain-like"/>
    <property type="match status" value="1"/>
</dbReference>
<dbReference type="Gene3D" id="3.30.200.20">
    <property type="entry name" value="Phosphorylase Kinase, domain 1"/>
    <property type="match status" value="1"/>
</dbReference>
<dbReference type="FunFam" id="3.80.10.10:FF:000190">
    <property type="entry name" value="Receptor-like kinase TMK4"/>
    <property type="match status" value="1"/>
</dbReference>
<dbReference type="Gene3D" id="3.80.10.10">
    <property type="entry name" value="Ribonuclease Inhibitor"/>
    <property type="match status" value="2"/>
</dbReference>
<keyword evidence="15" id="KW-1015">Disulfide bond</keyword>
<keyword evidence="14 20" id="KW-0472">Membrane</keyword>
<evidence type="ECO:0000256" key="18">
    <source>
        <dbReference type="PROSITE-ProRule" id="PRU10141"/>
    </source>
</evidence>
<evidence type="ECO:0000256" key="14">
    <source>
        <dbReference type="ARBA" id="ARBA00023136"/>
    </source>
</evidence>
<evidence type="ECO:0000256" key="20">
    <source>
        <dbReference type="SAM" id="Phobius"/>
    </source>
</evidence>
<dbReference type="GO" id="GO:0006952">
    <property type="term" value="P:defense response"/>
    <property type="evidence" value="ECO:0007669"/>
    <property type="project" value="UniProtKB-ARBA"/>
</dbReference>
<evidence type="ECO:0000256" key="8">
    <source>
        <dbReference type="ARBA" id="ARBA00022729"/>
    </source>
</evidence>
<evidence type="ECO:0000256" key="16">
    <source>
        <dbReference type="ARBA" id="ARBA00023170"/>
    </source>
</evidence>
<keyword evidence="12 18" id="KW-0067">ATP-binding</keyword>
<dbReference type="Pfam" id="PF08263">
    <property type="entry name" value="LRRNT_2"/>
    <property type="match status" value="2"/>
</dbReference>
<evidence type="ECO:0000256" key="13">
    <source>
        <dbReference type="ARBA" id="ARBA00022989"/>
    </source>
</evidence>
<evidence type="ECO:0000256" key="7">
    <source>
        <dbReference type="ARBA" id="ARBA00022692"/>
    </source>
</evidence>